<evidence type="ECO:0000256" key="1">
    <source>
        <dbReference type="ARBA" id="ARBA00010835"/>
    </source>
</evidence>
<dbReference type="PROSITE" id="PS00745">
    <property type="entry name" value="RF_PROK_I"/>
    <property type="match status" value="1"/>
</dbReference>
<feature type="coiled-coil region" evidence="3">
    <location>
        <begin position="186"/>
        <end position="220"/>
    </location>
</feature>
<comment type="caution">
    <text evidence="5">The sequence shown here is derived from an EMBL/GenBank/DDBJ whole genome shotgun (WGS) entry which is preliminary data.</text>
</comment>
<dbReference type="Pfam" id="PF00472">
    <property type="entry name" value="RF-1"/>
    <property type="match status" value="1"/>
</dbReference>
<dbReference type="GO" id="GO:0005737">
    <property type="term" value="C:cytoplasm"/>
    <property type="evidence" value="ECO:0007669"/>
    <property type="project" value="InterPro"/>
</dbReference>
<keyword evidence="2" id="KW-0648">Protein biosynthesis</keyword>
<evidence type="ECO:0000259" key="4">
    <source>
        <dbReference type="PROSITE" id="PS00745"/>
    </source>
</evidence>
<dbReference type="HAMAP" id="MF_00094">
    <property type="entry name" value="Rel_fac_2"/>
    <property type="match status" value="1"/>
</dbReference>
<evidence type="ECO:0000256" key="2">
    <source>
        <dbReference type="ARBA" id="ARBA00022917"/>
    </source>
</evidence>
<protein>
    <submittedName>
        <fullName evidence="5">Peptide chain release factor 2, RF-2</fullName>
    </submittedName>
</protein>
<organism evidence="5">
    <name type="scientific">human gut metagenome</name>
    <dbReference type="NCBI Taxonomy" id="408170"/>
    <lineage>
        <taxon>unclassified sequences</taxon>
        <taxon>metagenomes</taxon>
        <taxon>organismal metagenomes</taxon>
    </lineage>
</organism>
<evidence type="ECO:0000256" key="3">
    <source>
        <dbReference type="SAM" id="Coils"/>
    </source>
</evidence>
<keyword evidence="3" id="KW-0175">Coiled coil</keyword>
<dbReference type="InterPro" id="IPR000352">
    <property type="entry name" value="Pep_chain_release_fac_I"/>
</dbReference>
<dbReference type="GO" id="GO:0016149">
    <property type="term" value="F:translation release factor activity, codon specific"/>
    <property type="evidence" value="ECO:0007669"/>
    <property type="project" value="InterPro"/>
</dbReference>
<dbReference type="SMART" id="SM00937">
    <property type="entry name" value="PCRF"/>
    <property type="match status" value="1"/>
</dbReference>
<dbReference type="NCBIfam" id="TIGR00020">
    <property type="entry name" value="prfB"/>
    <property type="match status" value="1"/>
</dbReference>
<name>K1SJU5_9ZZZZ</name>
<dbReference type="InterPro" id="IPR004374">
    <property type="entry name" value="PrfB"/>
</dbReference>
<accession>K1SJU5</accession>
<gene>
    <name evidence="5" type="ORF">OBE_15646</name>
</gene>
<sequence length="278" mass="31537">MESDEELEKQINTDFETLRRRTEELKLLLLLNGPYDKNDCILEIHSGAGGTEACDWADMLYRMYTRYCEKKGFKLVVLDVQAGEEAGIKSCSIEVKGHNAYGYLKNEKGVHRLVRLSPFDSNNRRHTSFASVEVTPKIDNNISIDINEKDLKIDVYRSSGCGGQGVNTTDSAVRITHLPTKIVVTCQNERSQIQNKETAMNVLKSKLLLLEEEKKKKELDNLRGQSSNIEFGSQIRSYVMHPYSMVKDHRTNAETSNVSKVLDGDIDIFIESNLKRGK</sequence>
<proteinExistence type="inferred from homology"/>
<dbReference type="SUPFAM" id="SSF75620">
    <property type="entry name" value="Release factor"/>
    <property type="match status" value="1"/>
</dbReference>
<dbReference type="Pfam" id="PF03462">
    <property type="entry name" value="PCRF"/>
    <property type="match status" value="1"/>
</dbReference>
<dbReference type="PANTHER" id="PTHR43116">
    <property type="entry name" value="PEPTIDE CHAIN RELEASE FACTOR 2"/>
    <property type="match status" value="1"/>
</dbReference>
<dbReference type="Gene3D" id="3.30.160.20">
    <property type="match status" value="1"/>
</dbReference>
<dbReference type="InterPro" id="IPR005139">
    <property type="entry name" value="PCRF"/>
</dbReference>
<dbReference type="PANTHER" id="PTHR43116:SF3">
    <property type="entry name" value="CLASS I PEPTIDE CHAIN RELEASE FACTOR"/>
    <property type="match status" value="1"/>
</dbReference>
<comment type="similarity">
    <text evidence="1">Belongs to the prokaryotic/mitochondrial release factor family.</text>
</comment>
<dbReference type="FunFam" id="3.30.160.20:FF:000010">
    <property type="entry name" value="Peptide chain release factor 2"/>
    <property type="match status" value="1"/>
</dbReference>
<dbReference type="EMBL" id="AJWZ01010747">
    <property type="protein sequence ID" value="EKC47576.1"/>
    <property type="molecule type" value="Genomic_DNA"/>
</dbReference>
<evidence type="ECO:0000313" key="5">
    <source>
        <dbReference type="EMBL" id="EKC47576.1"/>
    </source>
</evidence>
<dbReference type="Gene3D" id="3.30.70.1660">
    <property type="match status" value="1"/>
</dbReference>
<feature type="domain" description="Prokaryotic-type class I peptide chain release factors" evidence="4">
    <location>
        <begin position="157"/>
        <end position="173"/>
    </location>
</feature>
<dbReference type="AlphaFoldDB" id="K1SJU5"/>
<reference evidence="5" key="1">
    <citation type="journal article" date="2013" name="Environ. Microbiol.">
        <title>Microbiota from the distal guts of lean and obese adolescents exhibit partial functional redundancy besides clear differences in community structure.</title>
        <authorList>
            <person name="Ferrer M."/>
            <person name="Ruiz A."/>
            <person name="Lanza F."/>
            <person name="Haange S.B."/>
            <person name="Oberbach A."/>
            <person name="Till H."/>
            <person name="Bargiela R."/>
            <person name="Campoy C."/>
            <person name="Segura M.T."/>
            <person name="Richter M."/>
            <person name="von Bergen M."/>
            <person name="Seifert J."/>
            <person name="Suarez A."/>
        </authorList>
    </citation>
    <scope>NUCLEOTIDE SEQUENCE</scope>
</reference>
<dbReference type="InterPro" id="IPR045853">
    <property type="entry name" value="Pep_chain_release_fac_I_sf"/>
</dbReference>